<dbReference type="PROSITE" id="PS00011">
    <property type="entry name" value="GLA_1"/>
    <property type="match status" value="1"/>
</dbReference>
<keyword evidence="5" id="KW-0645">Protease</keyword>
<dbReference type="SMR" id="F1QZU6"/>
<dbReference type="FunFam" id="4.10.740.10:FF:000001">
    <property type="entry name" value="vitamin K-dependent protein S"/>
    <property type="match status" value="1"/>
</dbReference>
<evidence type="ECO:0000313" key="18">
    <source>
        <dbReference type="Proteomes" id="UP000000437"/>
    </source>
</evidence>
<evidence type="ECO:0000256" key="10">
    <source>
        <dbReference type="ARBA" id="ARBA00023157"/>
    </source>
</evidence>
<dbReference type="Pfam" id="PF14670">
    <property type="entry name" value="FXa_inhibition"/>
    <property type="match status" value="1"/>
</dbReference>
<dbReference type="Proteomes" id="UP000000437">
    <property type="component" value="Chromosome 1"/>
</dbReference>
<dbReference type="GeneID" id="558106"/>
<dbReference type="PANTHER" id="PTHR24278:SF35">
    <property type="entry name" value="PROTEIN Z, VITAMIN K-DEPENDENT PLASMA GLYCOPROTEIN B"/>
    <property type="match status" value="1"/>
</dbReference>
<dbReference type="InterPro" id="IPR009003">
    <property type="entry name" value="Peptidase_S1_PA"/>
</dbReference>
<dbReference type="PROSITE" id="PS50240">
    <property type="entry name" value="TRYPSIN_DOM"/>
    <property type="match status" value="1"/>
</dbReference>
<dbReference type="PIRSF" id="PIRSF001143">
    <property type="entry name" value="Factor_X"/>
    <property type="match status" value="1"/>
</dbReference>
<name>F1QZU6_DANRE</name>
<dbReference type="STRING" id="7955.ENSDARP00000064060"/>
<dbReference type="PROSITE" id="PS01187">
    <property type="entry name" value="EGF_CA"/>
    <property type="match status" value="1"/>
</dbReference>
<feature type="chain" id="PRO_5035035423" evidence="13 19">
    <location>
        <begin position="21"/>
        <end position="395"/>
    </location>
</feature>
<reference evidence="19" key="5">
    <citation type="journal article" date="2021" name="Bioessays">
        <title>Evolutionary context can clarify gene names: Teleosts as a case study.</title>
        <authorList>
            <person name="Gasanov E.V."/>
            <person name="Jedrychowska J."/>
            <person name="Kuznicki J."/>
            <person name="Korzh V."/>
        </authorList>
    </citation>
    <scope>NUCLEOTIDE SEQUENCE</scope>
    <source>
        <strain evidence="19">Tuebingen</strain>
    </source>
</reference>
<dbReference type="GO" id="GO:0005615">
    <property type="term" value="C:extracellular space"/>
    <property type="evidence" value="ECO:0000318"/>
    <property type="project" value="GO_Central"/>
</dbReference>
<keyword evidence="11" id="KW-0325">Glycoprotein</keyword>
<dbReference type="PROSITE" id="PS00010">
    <property type="entry name" value="ASX_HYDROXYL"/>
    <property type="match status" value="1"/>
</dbReference>
<evidence type="ECO:0000256" key="4">
    <source>
        <dbReference type="ARBA" id="ARBA00022536"/>
    </source>
</evidence>
<dbReference type="KEGG" id="dre:558106"/>
<evidence type="ECO:0000313" key="20">
    <source>
        <dbReference type="ZFIN" id="ZDB-GENE-120816-1"/>
    </source>
</evidence>
<dbReference type="PaxDb" id="7955-ENSDARP00000064060"/>
<dbReference type="AGR" id="ZFIN:ZDB-GENE-120816-1"/>
<dbReference type="eggNOG" id="KOG3627">
    <property type="taxonomic scope" value="Eukaryota"/>
</dbReference>
<evidence type="ECO:0000256" key="11">
    <source>
        <dbReference type="ARBA" id="ARBA00023180"/>
    </source>
</evidence>
<keyword evidence="2" id="KW-0301">Gamma-carboxyglutamic acid</keyword>
<dbReference type="PANTHER" id="PTHR24278">
    <property type="entry name" value="COAGULATION FACTOR"/>
    <property type="match status" value="1"/>
</dbReference>
<dbReference type="RefSeq" id="NP_001313449.1">
    <property type="nucleotide sequence ID" value="NM_001326520.1"/>
</dbReference>
<dbReference type="OMA" id="KNECRHQ"/>
<feature type="domain" description="EGF-like" evidence="14">
    <location>
        <begin position="89"/>
        <end position="125"/>
    </location>
</feature>
<dbReference type="Gene3D" id="2.10.25.10">
    <property type="entry name" value="Laminin"/>
    <property type="match status" value="2"/>
</dbReference>
<dbReference type="GeneTree" id="ENSGT00940000154505"/>
<organism evidence="17">
    <name type="scientific">Danio rerio</name>
    <name type="common">Zebrafish</name>
    <name type="synonym">Brachydanio rerio</name>
    <dbReference type="NCBI Taxonomy" id="7955"/>
    <lineage>
        <taxon>Eukaryota</taxon>
        <taxon>Metazoa</taxon>
        <taxon>Chordata</taxon>
        <taxon>Craniata</taxon>
        <taxon>Vertebrata</taxon>
        <taxon>Euteleostomi</taxon>
        <taxon>Actinopterygii</taxon>
        <taxon>Neopterygii</taxon>
        <taxon>Teleostei</taxon>
        <taxon>Ostariophysi</taxon>
        <taxon>Cypriniformes</taxon>
        <taxon>Danionidae</taxon>
        <taxon>Danioninae</taxon>
        <taxon>Danio</taxon>
    </lineage>
</organism>
<evidence type="ECO:0000256" key="6">
    <source>
        <dbReference type="ARBA" id="ARBA00022729"/>
    </source>
</evidence>
<evidence type="ECO:0000313" key="17">
    <source>
        <dbReference type="Ensembl" id="ENSDARP00000064060"/>
    </source>
</evidence>
<evidence type="ECO:0000256" key="7">
    <source>
        <dbReference type="ARBA" id="ARBA00022737"/>
    </source>
</evidence>
<dbReference type="Pfam" id="PF00594">
    <property type="entry name" value="Gla"/>
    <property type="match status" value="1"/>
</dbReference>
<keyword evidence="8" id="KW-0378">Hydrolase</keyword>
<feature type="domain" description="Gla" evidence="16">
    <location>
        <begin position="43"/>
        <end position="89"/>
    </location>
</feature>
<dbReference type="EMBL" id="FP017167">
    <property type="status" value="NOT_ANNOTATED_CDS"/>
    <property type="molecule type" value="Genomic_DNA"/>
</dbReference>
<dbReference type="PROSITE" id="PS50026">
    <property type="entry name" value="EGF_3"/>
    <property type="match status" value="1"/>
</dbReference>
<dbReference type="PROSITE" id="PS50998">
    <property type="entry name" value="GLA_2"/>
    <property type="match status" value="1"/>
</dbReference>
<reference evidence="19" key="4">
    <citation type="journal article" date="2016" name="BMC Genomics">
        <title>Gene evolution and gene expression after whole genome duplication in fish: the PhyloFish database.</title>
        <authorList>
            <person name="Pasquier J."/>
            <person name="Cabau C."/>
            <person name="Nguyen T."/>
            <person name="Jouanno E."/>
            <person name="Severac D."/>
            <person name="Braasch I."/>
            <person name="Journot L."/>
            <person name="Pontarotti P."/>
            <person name="Klopp C."/>
            <person name="Postlethwait J.H."/>
            <person name="Guiguen Y."/>
            <person name="Bobe J."/>
        </authorList>
    </citation>
    <scope>NUCLEOTIDE SEQUENCE</scope>
    <source>
        <strain evidence="19">Tuebingen</strain>
    </source>
</reference>
<evidence type="ECO:0000256" key="13">
    <source>
        <dbReference type="SAM" id="SignalP"/>
    </source>
</evidence>
<dbReference type="Ensembl" id="ENSDART00000064061.4">
    <property type="protein sequence ID" value="ENSDARP00000064060.4"/>
    <property type="gene ID" value="ENSDARG00000076900.2"/>
</dbReference>
<gene>
    <name evidence="17 19 20" type="primary">prozb</name>
    <name evidence="19" type="synonym">si:zfos-1962a1.5</name>
</gene>
<dbReference type="SMART" id="SM00179">
    <property type="entry name" value="EGF_CA"/>
    <property type="match status" value="2"/>
</dbReference>
<evidence type="ECO:0000256" key="1">
    <source>
        <dbReference type="ARBA" id="ARBA00004613"/>
    </source>
</evidence>
<dbReference type="SMART" id="SM00069">
    <property type="entry name" value="GLA"/>
    <property type="match status" value="1"/>
</dbReference>
<evidence type="ECO:0000256" key="3">
    <source>
        <dbReference type="ARBA" id="ARBA00022525"/>
    </source>
</evidence>
<dbReference type="GO" id="GO:0007596">
    <property type="term" value="P:blood coagulation"/>
    <property type="evidence" value="ECO:0000318"/>
    <property type="project" value="GO_Central"/>
</dbReference>
<dbReference type="Gene3D" id="2.40.10.10">
    <property type="entry name" value="Trypsin-like serine proteases"/>
    <property type="match status" value="1"/>
</dbReference>
<dbReference type="InterPro" id="IPR000742">
    <property type="entry name" value="EGF"/>
</dbReference>
<dbReference type="InterPro" id="IPR012224">
    <property type="entry name" value="Pept_S1A_FX"/>
</dbReference>
<dbReference type="Pfam" id="PF00008">
    <property type="entry name" value="EGF"/>
    <property type="match status" value="1"/>
</dbReference>
<evidence type="ECO:0000256" key="12">
    <source>
        <dbReference type="PROSITE-ProRule" id="PRU00076"/>
    </source>
</evidence>
<feature type="domain" description="Peptidase S1" evidence="15">
    <location>
        <begin position="191"/>
        <end position="388"/>
    </location>
</feature>
<keyword evidence="4 12" id="KW-0245">EGF-like domain</keyword>
<reference evidence="19" key="3">
    <citation type="journal article" date="2015" name="Nat. Commun.">
        <title>RFX transcription factors are essential for hearing in mice.</title>
        <authorList>
            <person name="Elkon R."/>
            <person name="Milon B."/>
            <person name="Morrison L."/>
            <person name="Shah M."/>
            <person name="Vijayakumar S."/>
            <person name="Racherla M."/>
            <person name="Leitch C.C."/>
            <person name="Silipino L."/>
            <person name="Hadi S."/>
            <person name="Weiss-Gayet M."/>
            <person name="Barras E."/>
            <person name="Schmid C.D."/>
            <person name="Ait-Lounis A."/>
            <person name="Barnes A."/>
            <person name="Song Y."/>
            <person name="Eisenman D.J."/>
            <person name="Eliyahu E."/>
            <person name="Frolenkov G.I."/>
            <person name="Strome S.E."/>
            <person name="Durand B."/>
            <person name="Zaghloul N.A."/>
            <person name="Jones S.M."/>
            <person name="Reith W."/>
            <person name="Hertzano R."/>
        </authorList>
    </citation>
    <scope>NUCLEOTIDE SEQUENCE</scope>
    <source>
        <strain evidence="19">Tuebingen</strain>
    </source>
</reference>
<dbReference type="InterPro" id="IPR001254">
    <property type="entry name" value="Trypsin_dom"/>
</dbReference>
<feature type="signal peptide" evidence="13">
    <location>
        <begin position="1"/>
        <end position="20"/>
    </location>
</feature>
<dbReference type="InterPro" id="IPR018097">
    <property type="entry name" value="EGF_Ca-bd_CS"/>
</dbReference>
<keyword evidence="9" id="KW-0106">Calcium</keyword>
<accession>F1QZU6</accession>
<reference evidence="19" key="6">
    <citation type="submission" date="2025-04" db="UniProtKB">
        <authorList>
            <consortium name="RefSeq"/>
        </authorList>
    </citation>
    <scope>IDENTIFICATION</scope>
    <source>
        <strain evidence="19">Tuebingen</strain>
    </source>
</reference>
<feature type="disulfide bond" evidence="12">
    <location>
        <begin position="115"/>
        <end position="124"/>
    </location>
</feature>
<dbReference type="Pfam" id="PF00089">
    <property type="entry name" value="Trypsin"/>
    <property type="match status" value="1"/>
</dbReference>
<dbReference type="PRINTS" id="PR00010">
    <property type="entry name" value="EGFBLOOD"/>
</dbReference>
<keyword evidence="10 12" id="KW-1015">Disulfide bond</keyword>
<evidence type="ECO:0000256" key="8">
    <source>
        <dbReference type="ARBA" id="ARBA00022801"/>
    </source>
</evidence>
<dbReference type="InterPro" id="IPR043504">
    <property type="entry name" value="Peptidase_S1_PA_chymotrypsin"/>
</dbReference>
<dbReference type="SUPFAM" id="SSF57630">
    <property type="entry name" value="GLA-domain"/>
    <property type="match status" value="1"/>
</dbReference>
<evidence type="ECO:0000259" key="16">
    <source>
        <dbReference type="PROSITE" id="PS50998"/>
    </source>
</evidence>
<evidence type="ECO:0000256" key="5">
    <source>
        <dbReference type="ARBA" id="ARBA00022670"/>
    </source>
</evidence>
<keyword evidence="6 13" id="KW-0732">Signal</keyword>
<dbReference type="GO" id="GO:0005509">
    <property type="term" value="F:calcium ion binding"/>
    <property type="evidence" value="ECO:0007669"/>
    <property type="project" value="InterPro"/>
</dbReference>
<dbReference type="FunFam" id="2.10.25.10:FF:000420">
    <property type="entry name" value="Coagulation factor VII"/>
    <property type="match status" value="1"/>
</dbReference>
<dbReference type="InterPro" id="IPR000152">
    <property type="entry name" value="EGF-type_Asp/Asn_hydroxyl_site"/>
</dbReference>
<dbReference type="CTD" id="558106"/>
<dbReference type="AlphaFoldDB" id="F1QZU6"/>
<keyword evidence="7" id="KW-0677">Repeat</keyword>
<keyword evidence="18" id="KW-1185">Reference proteome</keyword>
<evidence type="ECO:0000313" key="19">
    <source>
        <dbReference type="RefSeq" id="NP_001313449.1"/>
    </source>
</evidence>
<evidence type="ECO:0000256" key="9">
    <source>
        <dbReference type="ARBA" id="ARBA00022837"/>
    </source>
</evidence>
<protein>
    <submittedName>
        <fullName evidence="17 19">Protein Z, vitamin K-dependent plasma glycoprotein b</fullName>
    </submittedName>
</protein>
<evidence type="ECO:0000259" key="15">
    <source>
        <dbReference type="PROSITE" id="PS50240"/>
    </source>
</evidence>
<dbReference type="InterPro" id="IPR050442">
    <property type="entry name" value="Peptidase_S1_coag_factors"/>
</dbReference>
<proteinExistence type="predicted"/>
<dbReference type="CDD" id="cd00054">
    <property type="entry name" value="EGF_CA"/>
    <property type="match status" value="1"/>
</dbReference>
<dbReference type="InterPro" id="IPR001881">
    <property type="entry name" value="EGF-like_Ca-bd_dom"/>
</dbReference>
<evidence type="ECO:0000256" key="2">
    <source>
        <dbReference type="ARBA" id="ARBA00022479"/>
    </source>
</evidence>
<comment type="caution">
    <text evidence="12">Lacks conserved residue(s) required for the propagation of feature annotation.</text>
</comment>
<dbReference type="OrthoDB" id="7726766at2759"/>
<dbReference type="GO" id="GO:0004252">
    <property type="term" value="F:serine-type endopeptidase activity"/>
    <property type="evidence" value="ECO:0000318"/>
    <property type="project" value="GO_Central"/>
</dbReference>
<evidence type="ECO:0000259" key="14">
    <source>
        <dbReference type="PROSITE" id="PS50026"/>
    </source>
</evidence>
<reference evidence="17 18" key="2">
    <citation type="journal article" date="2013" name="Nature">
        <title>The zebrafish reference genome sequence and its relationship to the human genome.</title>
        <authorList>
            <consortium name="Genome Reference Consortium Zebrafish"/>
            <person name="Howe K."/>
            <person name="Clark M.D."/>
            <person name="Torroja C.F."/>
            <person name="Torrance J."/>
            <person name="Berthelot C."/>
            <person name="Muffato M."/>
            <person name="Collins J.E."/>
            <person name="Humphray S."/>
            <person name="McLaren K."/>
            <person name="Matthews L."/>
            <person name="McLaren S."/>
            <person name="Sealy I."/>
            <person name="Caccamo M."/>
            <person name="Churcher C."/>
            <person name="Scott C."/>
            <person name="Barrett J.C."/>
            <person name="Koch R."/>
            <person name="Rauch G.J."/>
            <person name="White S."/>
            <person name="Chow W."/>
            <person name="Kilian B."/>
            <person name="Quintais L.T."/>
            <person name="Guerra-Assuncao J.A."/>
            <person name="Zhou Y."/>
            <person name="Gu Y."/>
            <person name="Yen J."/>
            <person name="Vogel J.H."/>
            <person name="Eyre T."/>
            <person name="Redmond S."/>
            <person name="Banerjee R."/>
            <person name="Chi J."/>
            <person name="Fu B."/>
            <person name="Langley E."/>
            <person name="Maguire S.F."/>
            <person name="Laird G.K."/>
            <person name="Lloyd D."/>
            <person name="Kenyon E."/>
            <person name="Donaldson S."/>
            <person name="Sehra H."/>
            <person name="Almeida-King J."/>
            <person name="Loveland J."/>
            <person name="Trevanion S."/>
            <person name="Jones M."/>
            <person name="Quail M."/>
            <person name="Willey D."/>
            <person name="Hunt A."/>
            <person name="Burton J."/>
            <person name="Sims S."/>
            <person name="McLay K."/>
            <person name="Plumb B."/>
            <person name="Davis J."/>
            <person name="Clee C."/>
            <person name="Oliver K."/>
            <person name="Clark R."/>
            <person name="Riddle C."/>
            <person name="Elliot D."/>
            <person name="Eliott D."/>
            <person name="Threadgold G."/>
            <person name="Harden G."/>
            <person name="Ware D."/>
            <person name="Begum S."/>
            <person name="Mortimore B."/>
            <person name="Mortimer B."/>
            <person name="Kerry G."/>
            <person name="Heath P."/>
            <person name="Phillimore B."/>
            <person name="Tracey A."/>
            <person name="Corby N."/>
            <person name="Dunn M."/>
            <person name="Johnson C."/>
            <person name="Wood J."/>
            <person name="Clark S."/>
            <person name="Pelan S."/>
            <person name="Griffiths G."/>
            <person name="Smith M."/>
            <person name="Glithero R."/>
            <person name="Howden P."/>
            <person name="Barker N."/>
            <person name="Lloyd C."/>
            <person name="Stevens C."/>
            <person name="Harley J."/>
            <person name="Holt K."/>
            <person name="Panagiotidis G."/>
            <person name="Lovell J."/>
            <person name="Beasley H."/>
            <person name="Henderson C."/>
            <person name="Gordon D."/>
            <person name="Auger K."/>
            <person name="Wright D."/>
            <person name="Collins J."/>
            <person name="Raisen C."/>
            <person name="Dyer L."/>
            <person name="Leung K."/>
            <person name="Robertson L."/>
            <person name="Ambridge K."/>
            <person name="Leongamornlert D."/>
            <person name="McGuire S."/>
            <person name="Gilderthorp R."/>
            <person name="Griffiths C."/>
            <person name="Manthravadi D."/>
            <person name="Nichol S."/>
            <person name="Barker G."/>
            <person name="Whitehead S."/>
            <person name="Kay M."/>
            <person name="Brown J."/>
            <person name="Murnane C."/>
            <person name="Gray E."/>
            <person name="Humphries M."/>
            <person name="Sycamore N."/>
            <person name="Barker D."/>
            <person name="Saunders D."/>
            <person name="Wallis J."/>
            <person name="Babbage A."/>
            <person name="Hammond S."/>
            <person name="Mashreghi-Mohammadi M."/>
            <person name="Barr L."/>
            <person name="Martin S."/>
            <person name="Wray P."/>
            <person name="Ellington A."/>
            <person name="Matthews N."/>
            <person name="Ellwood M."/>
            <person name="Woodmansey R."/>
            <person name="Clark G."/>
            <person name="Cooper J."/>
            <person name="Cooper J."/>
            <person name="Tromans A."/>
            <person name="Grafham D."/>
            <person name="Skuce C."/>
            <person name="Pandian R."/>
            <person name="Andrews R."/>
            <person name="Harrison E."/>
            <person name="Kimberley A."/>
            <person name="Garnett J."/>
            <person name="Fosker N."/>
            <person name="Hall R."/>
            <person name="Garner P."/>
            <person name="Kelly D."/>
            <person name="Bird C."/>
            <person name="Palmer S."/>
            <person name="Gehring I."/>
            <person name="Berger A."/>
            <person name="Dooley C.M."/>
            <person name="Ersan-Urun Z."/>
            <person name="Eser C."/>
            <person name="Geiger H."/>
            <person name="Geisler M."/>
            <person name="Karotki L."/>
            <person name="Kirn A."/>
            <person name="Konantz J."/>
            <person name="Konantz M."/>
            <person name="Oberlander M."/>
            <person name="Rudolph-Geiger S."/>
            <person name="Teucke M."/>
            <person name="Lanz C."/>
            <person name="Raddatz G."/>
            <person name="Osoegawa K."/>
            <person name="Zhu B."/>
            <person name="Rapp A."/>
            <person name="Widaa S."/>
            <person name="Langford C."/>
            <person name="Yang F."/>
            <person name="Schuster S.C."/>
            <person name="Carter N.P."/>
            <person name="Harrow J."/>
            <person name="Ning Z."/>
            <person name="Herrero J."/>
            <person name="Searle S.M."/>
            <person name="Enright A."/>
            <person name="Geisler R."/>
            <person name="Plasterk R.H."/>
            <person name="Lee C."/>
            <person name="Westerfield M."/>
            <person name="de Jong P.J."/>
            <person name="Zon L.I."/>
            <person name="Postlethwait J.H."/>
            <person name="Nusslein-Volhard C."/>
            <person name="Hubbard T.J."/>
            <person name="Roest Crollius H."/>
            <person name="Rogers J."/>
            <person name="Stemple D.L."/>
        </authorList>
    </citation>
    <scope>NUCLEOTIDE SEQUENCE [LARGE SCALE GENOMIC DNA]</scope>
    <source>
        <strain evidence="17">Tuebingen</strain>
    </source>
</reference>
<dbReference type="SUPFAM" id="SSF50494">
    <property type="entry name" value="Trypsin-like serine proteases"/>
    <property type="match status" value="1"/>
</dbReference>
<dbReference type="PRINTS" id="PR00001">
    <property type="entry name" value="GLABLOOD"/>
</dbReference>
<dbReference type="Bgee" id="ENSDARG00000076900">
    <property type="expression patterns" value="Expressed in liver and 12 other cell types or tissues"/>
</dbReference>
<comment type="subcellular location">
    <subcellularLocation>
        <location evidence="1">Secreted</location>
    </subcellularLocation>
</comment>
<reference evidence="17" key="1">
    <citation type="submission" date="2011-07" db="UniProtKB">
        <authorList>
            <consortium name="Ensembl"/>
        </authorList>
    </citation>
    <scope>IDENTIFICATION</scope>
    <source>
        <strain evidence="17">Tuebingen</strain>
    </source>
</reference>
<dbReference type="SMART" id="SM00020">
    <property type="entry name" value="Tryp_SPc"/>
    <property type="match status" value="1"/>
</dbReference>
<accession>A0A8M1P3F2</accession>
<dbReference type="SMART" id="SM00181">
    <property type="entry name" value="EGF"/>
    <property type="match status" value="2"/>
</dbReference>
<dbReference type="InterPro" id="IPR000294">
    <property type="entry name" value="GLA_domain"/>
</dbReference>
<keyword evidence="3" id="KW-0964">Secreted</keyword>
<dbReference type="GO" id="GO:0006508">
    <property type="term" value="P:proteolysis"/>
    <property type="evidence" value="ECO:0000318"/>
    <property type="project" value="GO_Central"/>
</dbReference>
<dbReference type="InterPro" id="IPR035972">
    <property type="entry name" value="GLA-like_dom_SF"/>
</dbReference>
<dbReference type="PROSITE" id="PS00022">
    <property type="entry name" value="EGF_1"/>
    <property type="match status" value="1"/>
</dbReference>
<dbReference type="HOGENOM" id="CLU_006842_19_5_1"/>
<dbReference type="ZFIN" id="ZDB-GENE-120816-1">
    <property type="gene designation" value="prozb"/>
</dbReference>
<dbReference type="Gene3D" id="4.10.740.10">
    <property type="entry name" value="Coagulation Factor IX"/>
    <property type="match status" value="1"/>
</dbReference>
<dbReference type="InterPro" id="IPR017857">
    <property type="entry name" value="Coagulation_fac-like_Gla_dom"/>
</dbReference>
<dbReference type="SUPFAM" id="SSF57196">
    <property type="entry name" value="EGF/Laminin"/>
    <property type="match status" value="2"/>
</dbReference>
<sequence length="395" mass="43928">MESLVYRLLFFMLITHHVSSGDQRTVFRSRRRANALLLRSRRANTFLLEEILQGNLERECYEEKCSKEEARECFENDQKTNEFWAKYYDGDQCRSNPCQHGGTCKDGIGRYTCTCAEAYSGHDCQTDKSQCPSAGPLACEHFCRPSTAAYRCFCARGYTLNSDGRSCSPNVQNPCGTTEMSSFCPDGRCSWEVRFLNASGHDVCHGVILGQKSILTSATCMTALQDLHFTVAVGVSTAAVRVSSWTPHKRFLSGPDDDLCFLELQEPFPPNISTVPLCLPEKDYSENILMRAGREGVAEGGATYSYLSLDDCRDALNLTFVMTNKMFCMKRESAGSERCTVSSGSPAATLEGKTAFLTGVSLSAGRCGDTLLFTKLSRYLHWLRPLLLASEREQP</sequence>